<dbReference type="OrthoDB" id="272500at2759"/>
<dbReference type="STRING" id="717646.M2MX59"/>
<dbReference type="GO" id="GO:0019509">
    <property type="term" value="P:L-methionine salvage from methylthioadenosine"/>
    <property type="evidence" value="ECO:0007669"/>
    <property type="project" value="InterPro"/>
</dbReference>
<dbReference type="eggNOG" id="KOG2630">
    <property type="taxonomic scope" value="Eukaryota"/>
</dbReference>
<dbReference type="SFLD" id="SFLDS00003">
    <property type="entry name" value="Haloacid_Dehalogenase"/>
    <property type="match status" value="1"/>
</dbReference>
<feature type="compositionally biased region" description="Polar residues" evidence="4">
    <location>
        <begin position="258"/>
        <end position="267"/>
    </location>
</feature>
<sequence>MNDIENVLLDIEGTVCPISFVKDTLFPYAIKALPEVLSTQWDKLSFLPYRDAFPAEHRSSPAEMQAHVEDLTKRDVKIAYLKNLQGYLWEDGYKSGAYSTPLFPDVIPQLERWRNGGVRLAIYSSGSVFAQKLLFAHVQSADAAGEATGDFTFLIVEGGWFDTVNAGLKTEAASYRKIVETMHWSAGKTLFLTDNVKEYDAAISAGLQAVLLDRPGNAPVAEADRKRMRVVGSLDDIDLGFHSQVAENGERFPPVQGPVTTKPSQNGDIGRGRVNLYRPSSLEDVQSKRSHDDVGDGVEPSHIKRQKASNDTSLEKLVCNEDKDTSPEEQRAKNPKYAFDRSAHERTEFVMGDISGAVTAETEDVVRDPQDTHP</sequence>
<evidence type="ECO:0000256" key="1">
    <source>
        <dbReference type="ARBA" id="ARBA00022605"/>
    </source>
</evidence>
<name>M2MX59_BAUPA</name>
<dbReference type="InterPro" id="IPR036412">
    <property type="entry name" value="HAD-like_sf"/>
</dbReference>
<gene>
    <name evidence="5" type="ORF">BAUCODRAFT_464586</name>
</gene>
<evidence type="ECO:0000256" key="4">
    <source>
        <dbReference type="SAM" id="MobiDB-lite"/>
    </source>
</evidence>
<evidence type="ECO:0000256" key="3">
    <source>
        <dbReference type="ARBA" id="ARBA00023167"/>
    </source>
</evidence>
<dbReference type="SFLD" id="SFLDG01133">
    <property type="entry name" value="C1.5.4:_Enolase-phosphatase_Li"/>
    <property type="match status" value="1"/>
</dbReference>
<feature type="compositionally biased region" description="Basic and acidic residues" evidence="4">
    <location>
        <begin position="318"/>
        <end position="348"/>
    </location>
</feature>
<keyword evidence="1" id="KW-0028">Amino-acid biosynthesis</keyword>
<dbReference type="CDD" id="cd01629">
    <property type="entry name" value="HAD_EP"/>
    <property type="match status" value="1"/>
</dbReference>
<dbReference type="GeneID" id="19114588"/>
<evidence type="ECO:0000313" key="6">
    <source>
        <dbReference type="Proteomes" id="UP000011761"/>
    </source>
</evidence>
<dbReference type="SFLD" id="SFLDG01129">
    <property type="entry name" value="C1.5:_HAD__Beta-PGM__Phosphata"/>
    <property type="match status" value="1"/>
</dbReference>
<evidence type="ECO:0000313" key="5">
    <source>
        <dbReference type="EMBL" id="EMC96133.1"/>
    </source>
</evidence>
<dbReference type="Gene3D" id="1.10.720.60">
    <property type="match status" value="1"/>
</dbReference>
<dbReference type="GO" id="GO:0000287">
    <property type="term" value="F:magnesium ion binding"/>
    <property type="evidence" value="ECO:0007669"/>
    <property type="project" value="InterPro"/>
</dbReference>
<dbReference type="Proteomes" id="UP000011761">
    <property type="component" value="Unassembled WGS sequence"/>
</dbReference>
<evidence type="ECO:0008006" key="7">
    <source>
        <dbReference type="Google" id="ProtNLM"/>
    </source>
</evidence>
<dbReference type="PANTHER" id="PTHR20371:SF1">
    <property type="entry name" value="ENOLASE-PHOSPHATASE E1"/>
    <property type="match status" value="1"/>
</dbReference>
<dbReference type="SUPFAM" id="SSF56784">
    <property type="entry name" value="HAD-like"/>
    <property type="match status" value="1"/>
</dbReference>
<reference evidence="5 6" key="1">
    <citation type="journal article" date="2012" name="PLoS Pathog.">
        <title>Diverse lifestyles and strategies of plant pathogenesis encoded in the genomes of eighteen Dothideomycetes fungi.</title>
        <authorList>
            <person name="Ohm R.A."/>
            <person name="Feau N."/>
            <person name="Henrissat B."/>
            <person name="Schoch C.L."/>
            <person name="Horwitz B.A."/>
            <person name="Barry K.W."/>
            <person name="Condon B.J."/>
            <person name="Copeland A.C."/>
            <person name="Dhillon B."/>
            <person name="Glaser F."/>
            <person name="Hesse C.N."/>
            <person name="Kosti I."/>
            <person name="LaButti K."/>
            <person name="Lindquist E.A."/>
            <person name="Lucas S."/>
            <person name="Salamov A.A."/>
            <person name="Bradshaw R.E."/>
            <person name="Ciuffetti L."/>
            <person name="Hamelin R.C."/>
            <person name="Kema G.H.J."/>
            <person name="Lawrence C."/>
            <person name="Scott J.A."/>
            <person name="Spatafora J.W."/>
            <person name="Turgeon B.G."/>
            <person name="de Wit P.J.G.M."/>
            <person name="Zhong S."/>
            <person name="Goodwin S.B."/>
            <person name="Grigoriev I.V."/>
        </authorList>
    </citation>
    <scope>NUCLEOTIDE SEQUENCE [LARGE SCALE GENOMIC DNA]</scope>
    <source>
        <strain evidence="5 6">UAMH 10762</strain>
    </source>
</reference>
<keyword evidence="3" id="KW-0486">Methionine biosynthesis</keyword>
<dbReference type="AlphaFoldDB" id="M2MX59"/>
<accession>M2MX59</accession>
<dbReference type="InterPro" id="IPR023214">
    <property type="entry name" value="HAD_sf"/>
</dbReference>
<dbReference type="OMA" id="DIAMIRI"/>
<feature type="region of interest" description="Disordered" evidence="4">
    <location>
        <begin position="248"/>
        <end position="374"/>
    </location>
</feature>
<protein>
    <recommendedName>
        <fullName evidence="7">Enolase-phosphatase E1</fullName>
    </recommendedName>
</protein>
<keyword evidence="6" id="KW-1185">Reference proteome</keyword>
<evidence type="ECO:0000256" key="2">
    <source>
        <dbReference type="ARBA" id="ARBA00022801"/>
    </source>
</evidence>
<dbReference type="InterPro" id="IPR023943">
    <property type="entry name" value="Enolase-ppase_E1"/>
</dbReference>
<dbReference type="RefSeq" id="XP_007676350.1">
    <property type="nucleotide sequence ID" value="XM_007678160.1"/>
</dbReference>
<organism evidence="5 6">
    <name type="scientific">Baudoinia panamericana (strain UAMH 10762)</name>
    <name type="common">Angels' share fungus</name>
    <name type="synonym">Baudoinia compniacensis (strain UAMH 10762)</name>
    <dbReference type="NCBI Taxonomy" id="717646"/>
    <lineage>
        <taxon>Eukaryota</taxon>
        <taxon>Fungi</taxon>
        <taxon>Dikarya</taxon>
        <taxon>Ascomycota</taxon>
        <taxon>Pezizomycotina</taxon>
        <taxon>Dothideomycetes</taxon>
        <taxon>Dothideomycetidae</taxon>
        <taxon>Mycosphaerellales</taxon>
        <taxon>Teratosphaeriaceae</taxon>
        <taxon>Baudoinia</taxon>
    </lineage>
</organism>
<feature type="compositionally biased region" description="Basic and acidic residues" evidence="4">
    <location>
        <begin position="285"/>
        <end position="302"/>
    </location>
</feature>
<feature type="compositionally biased region" description="Basic and acidic residues" evidence="4">
    <location>
        <begin position="364"/>
        <end position="374"/>
    </location>
</feature>
<dbReference type="Gene3D" id="3.40.50.1000">
    <property type="entry name" value="HAD superfamily/HAD-like"/>
    <property type="match status" value="1"/>
</dbReference>
<dbReference type="PANTHER" id="PTHR20371">
    <property type="entry name" value="ENOLASE-PHOSPHATASE E1"/>
    <property type="match status" value="1"/>
</dbReference>
<dbReference type="EMBL" id="KB445555">
    <property type="protein sequence ID" value="EMC96133.1"/>
    <property type="molecule type" value="Genomic_DNA"/>
</dbReference>
<keyword evidence="2" id="KW-0378">Hydrolase</keyword>
<proteinExistence type="predicted"/>
<dbReference type="GO" id="GO:0043874">
    <property type="term" value="F:acireductone synthase activity"/>
    <property type="evidence" value="ECO:0007669"/>
    <property type="project" value="InterPro"/>
</dbReference>
<dbReference type="NCBIfam" id="TIGR01691">
    <property type="entry name" value="enolase-ppase"/>
    <property type="match status" value="1"/>
</dbReference>
<dbReference type="HOGENOM" id="CLU_794782_0_0_1"/>
<dbReference type="KEGG" id="bcom:BAUCODRAFT_464586"/>